<comment type="similarity">
    <text evidence="1">Belongs to the AB hydrolase superfamily. Lipase family. Class 3 subfamily.</text>
</comment>
<dbReference type="EMBL" id="AZGY01000004">
    <property type="protein sequence ID" value="KZZ98882.1"/>
    <property type="molecule type" value="Genomic_DNA"/>
</dbReference>
<reference evidence="5 6" key="1">
    <citation type="journal article" date="2016" name="Genome Biol. Evol.">
        <title>Divergent and convergent evolution of fungal pathogenicity.</title>
        <authorList>
            <person name="Shang Y."/>
            <person name="Xiao G."/>
            <person name="Zheng P."/>
            <person name="Cen K."/>
            <person name="Zhan S."/>
            <person name="Wang C."/>
        </authorList>
    </citation>
    <scope>NUCLEOTIDE SEQUENCE [LARGE SCALE GENOMIC DNA]</scope>
    <source>
        <strain evidence="5 6">RCEF 2490</strain>
    </source>
</reference>
<dbReference type="PANTHER" id="PTHR45856">
    <property type="entry name" value="ALPHA/BETA-HYDROLASES SUPERFAMILY PROTEIN"/>
    <property type="match status" value="1"/>
</dbReference>
<protein>
    <submittedName>
        <fullName evidence="5">Lipase</fullName>
    </submittedName>
</protein>
<dbReference type="GO" id="GO:0006629">
    <property type="term" value="P:lipid metabolic process"/>
    <property type="evidence" value="ECO:0007669"/>
    <property type="project" value="InterPro"/>
</dbReference>
<name>A0A162IV87_9HYPO</name>
<dbReference type="InterPro" id="IPR002921">
    <property type="entry name" value="Fungal_lipase-type"/>
</dbReference>
<sequence length="407" mass="45214">MAADLKTFIYDLAVSNLERFSEFEPPATLPAPPPDDREGFHGPLYQLLEKWSKDNIEAIQAAVSAQVFGKKEPINWKTAFLPFMESMAVYCRDYELLVQAWRIYRGAKRSNNLSKGVEQEAVTLYLKANHHIDELAAIWGLNFVVVCDLVNKHPKDHCWLDGPYCGAFYTKDEQKSAPFIGLAFKGTNPFRPGEDFVDLDYDLMQAGNFLDNTHVSEGVFTGLFGTFEAPNNPPYVNVREVAKRLAENMQAGPVPTHVTGHSLGGSYSQFLYAQLLIDVAPGTSAMLMGDEYTFGAPRVGSQDWAVANKRVVGLQPGLSWRIANDGDPVPKVPPTTLKPTQTDFYHVDSGFLISDKNPPAPIPSEIGGPPPPVYPIDNLEDLIKLVWQAREHLPSAYYHAMLRAMKG</sequence>
<dbReference type="InterPro" id="IPR029058">
    <property type="entry name" value="AB_hydrolase_fold"/>
</dbReference>
<comment type="catalytic activity">
    <reaction evidence="3">
        <text>a monoacylglycerol + H2O = glycerol + a fatty acid + H(+)</text>
        <dbReference type="Rhea" id="RHEA:15245"/>
        <dbReference type="ChEBI" id="CHEBI:15377"/>
        <dbReference type="ChEBI" id="CHEBI:15378"/>
        <dbReference type="ChEBI" id="CHEBI:17408"/>
        <dbReference type="ChEBI" id="CHEBI:17754"/>
        <dbReference type="ChEBI" id="CHEBI:28868"/>
    </reaction>
</comment>
<dbReference type="STRING" id="1081109.A0A162IV87"/>
<keyword evidence="6" id="KW-1185">Reference proteome</keyword>
<evidence type="ECO:0000259" key="4">
    <source>
        <dbReference type="Pfam" id="PF01764"/>
    </source>
</evidence>
<dbReference type="OrthoDB" id="426718at2759"/>
<evidence type="ECO:0000256" key="3">
    <source>
        <dbReference type="ARBA" id="ARBA00048461"/>
    </source>
</evidence>
<accession>A0A162IV87</accession>
<dbReference type="InterPro" id="IPR051218">
    <property type="entry name" value="Sec_MonoDiacylglyc_Lipase"/>
</dbReference>
<comment type="caution">
    <text evidence="5">The sequence shown here is derived from an EMBL/GenBank/DDBJ whole genome shotgun (WGS) entry which is preliminary data.</text>
</comment>
<dbReference type="PANTHER" id="PTHR45856:SF24">
    <property type="entry name" value="FUNGAL LIPASE-LIKE DOMAIN-CONTAINING PROTEIN"/>
    <property type="match status" value="1"/>
</dbReference>
<organism evidence="5 6">
    <name type="scientific">Moelleriella libera RCEF 2490</name>
    <dbReference type="NCBI Taxonomy" id="1081109"/>
    <lineage>
        <taxon>Eukaryota</taxon>
        <taxon>Fungi</taxon>
        <taxon>Dikarya</taxon>
        <taxon>Ascomycota</taxon>
        <taxon>Pezizomycotina</taxon>
        <taxon>Sordariomycetes</taxon>
        <taxon>Hypocreomycetidae</taxon>
        <taxon>Hypocreales</taxon>
        <taxon>Clavicipitaceae</taxon>
        <taxon>Moelleriella</taxon>
    </lineage>
</organism>
<proteinExistence type="inferred from homology"/>
<comment type="catalytic activity">
    <reaction evidence="2">
        <text>a diacylglycerol + H2O = a monoacylglycerol + a fatty acid + H(+)</text>
        <dbReference type="Rhea" id="RHEA:32731"/>
        <dbReference type="ChEBI" id="CHEBI:15377"/>
        <dbReference type="ChEBI" id="CHEBI:15378"/>
        <dbReference type="ChEBI" id="CHEBI:17408"/>
        <dbReference type="ChEBI" id="CHEBI:18035"/>
        <dbReference type="ChEBI" id="CHEBI:28868"/>
    </reaction>
</comment>
<evidence type="ECO:0000256" key="2">
    <source>
        <dbReference type="ARBA" id="ARBA00047591"/>
    </source>
</evidence>
<evidence type="ECO:0000313" key="5">
    <source>
        <dbReference type="EMBL" id="KZZ98882.1"/>
    </source>
</evidence>
<dbReference type="SUPFAM" id="SSF53474">
    <property type="entry name" value="alpha/beta-Hydrolases"/>
    <property type="match status" value="1"/>
</dbReference>
<dbReference type="Gene3D" id="3.40.50.1820">
    <property type="entry name" value="alpha/beta hydrolase"/>
    <property type="match status" value="1"/>
</dbReference>
<evidence type="ECO:0000313" key="6">
    <source>
        <dbReference type="Proteomes" id="UP000078544"/>
    </source>
</evidence>
<dbReference type="Proteomes" id="UP000078544">
    <property type="component" value="Unassembled WGS sequence"/>
</dbReference>
<dbReference type="Pfam" id="PF01764">
    <property type="entry name" value="Lipase_3"/>
    <property type="match status" value="1"/>
</dbReference>
<feature type="domain" description="Fungal lipase-type" evidence="4">
    <location>
        <begin position="182"/>
        <end position="335"/>
    </location>
</feature>
<dbReference type="AlphaFoldDB" id="A0A162IV87"/>
<evidence type="ECO:0000256" key="1">
    <source>
        <dbReference type="ARBA" id="ARBA00043996"/>
    </source>
</evidence>
<gene>
    <name evidence="5" type="ORF">AAL_02433</name>
</gene>